<dbReference type="Pfam" id="PF00140">
    <property type="entry name" value="Sigma70_r1_2"/>
    <property type="match status" value="1"/>
</dbReference>
<feature type="domain" description="RNA polymerase sigma-70 region 1.2" evidence="5">
    <location>
        <begin position="16"/>
        <end position="47"/>
    </location>
</feature>
<feature type="domain" description="RNA polymerase sigma-70 region 3" evidence="6">
    <location>
        <begin position="133"/>
        <end position="204"/>
    </location>
</feature>
<evidence type="ECO:0000256" key="2">
    <source>
        <dbReference type="ARBA" id="ARBA00023082"/>
    </source>
</evidence>
<dbReference type="PRINTS" id="PR00046">
    <property type="entry name" value="SIGMA70FCT"/>
</dbReference>
<dbReference type="PIRSF" id="PIRSF000770">
    <property type="entry name" value="RNA_pol_sigma-SigE/K"/>
    <property type="match status" value="1"/>
</dbReference>
<keyword evidence="2" id="KW-0731">Sigma factor</keyword>
<evidence type="ECO:0000259" key="7">
    <source>
        <dbReference type="Pfam" id="PF04542"/>
    </source>
</evidence>
<keyword evidence="3" id="KW-0238">DNA-binding</keyword>
<dbReference type="Pfam" id="PF04545">
    <property type="entry name" value="Sigma70_r4"/>
    <property type="match status" value="1"/>
</dbReference>
<dbReference type="InterPro" id="IPR036388">
    <property type="entry name" value="WH-like_DNA-bd_sf"/>
</dbReference>
<dbReference type="Gene3D" id="1.10.10.10">
    <property type="entry name" value="Winged helix-like DNA-binding domain superfamily/Winged helix DNA-binding domain"/>
    <property type="match status" value="2"/>
</dbReference>
<organism evidence="9 10">
    <name type="scientific">Chitinivibrio alkaliphilus ACht1</name>
    <dbReference type="NCBI Taxonomy" id="1313304"/>
    <lineage>
        <taxon>Bacteria</taxon>
        <taxon>Pseudomonadati</taxon>
        <taxon>Fibrobacterota</taxon>
        <taxon>Chitinivibrionia</taxon>
        <taxon>Chitinivibrionales</taxon>
        <taxon>Chitinivibrionaceae</taxon>
        <taxon>Chitinivibrio</taxon>
    </lineage>
</organism>
<dbReference type="InterPro" id="IPR007627">
    <property type="entry name" value="RNA_pol_sigma70_r2"/>
</dbReference>
<evidence type="ECO:0000256" key="1">
    <source>
        <dbReference type="ARBA" id="ARBA00023015"/>
    </source>
</evidence>
<dbReference type="PANTHER" id="PTHR30603">
    <property type="entry name" value="RNA POLYMERASE SIGMA FACTOR RPO"/>
    <property type="match status" value="1"/>
</dbReference>
<accession>U7D6H5</accession>
<evidence type="ECO:0000259" key="8">
    <source>
        <dbReference type="Pfam" id="PF04545"/>
    </source>
</evidence>
<dbReference type="AlphaFoldDB" id="U7D6H5"/>
<gene>
    <name evidence="9" type="ORF">CALK_0841</name>
</gene>
<dbReference type="Gene3D" id="1.10.601.10">
    <property type="entry name" value="RNA Polymerase Primary Sigma Factor"/>
    <property type="match status" value="1"/>
</dbReference>
<feature type="domain" description="RNA polymerase sigma-70 region 4" evidence="8">
    <location>
        <begin position="221"/>
        <end position="273"/>
    </location>
</feature>
<dbReference type="InterPro" id="IPR050239">
    <property type="entry name" value="Sigma-70_RNA_pol_init_factors"/>
</dbReference>
<reference evidence="9 10" key="1">
    <citation type="journal article" date="2013" name="Environ. Microbiol.">
        <title>Genome analysis of Chitinivibrio alkaliphilus gen. nov., sp. nov., a novel extremely haloalkaliphilic anaerobic chitinolytic bacterium from the candidate phylum Termite Group 3.</title>
        <authorList>
            <person name="Sorokin D.Y."/>
            <person name="Gumerov V.M."/>
            <person name="Rakitin A.L."/>
            <person name="Beletsky A.V."/>
            <person name="Damste J.S."/>
            <person name="Muyzer G."/>
            <person name="Mardanov A.V."/>
            <person name="Ravin N.V."/>
        </authorList>
    </citation>
    <scope>NUCLEOTIDE SEQUENCE [LARGE SCALE GENOMIC DNA]</scope>
    <source>
        <strain evidence="9 10">ACht1</strain>
    </source>
</reference>
<comment type="caution">
    <text evidence="9">The sequence shown here is derived from an EMBL/GenBank/DDBJ whole genome shotgun (WGS) entry which is preliminary data.</text>
</comment>
<sequence length="288" mass="33164">MAKKNDKSMFFVEEGSLGLYLKDIAKHESLTQKEEQECARRIRKGDKKAVETLVRANLRFVVSVARNYQNQGMPLADLINEGNLGLIRAAYRFDEKKNFKFISYAVWWIRQAILQGLADHSRIVKVPLNRVATIHKVGKARVRLEQKYRRLPNDKEIADELDIPEKEVTSTLKISNRHASLDSPIKDENGGSLFDIIGNEDVEDTDQRAMDTSITREVKKVLESLTEREQNVVCMYFGINEDTNYTLEEIGQQLQITRERVRQIKDAALRKLRRSGKAQKLIKNALFS</sequence>
<evidence type="ECO:0000313" key="10">
    <source>
        <dbReference type="Proteomes" id="UP000017148"/>
    </source>
</evidence>
<proteinExistence type="predicted"/>
<dbReference type="STRING" id="1313304.CALK_0841"/>
<dbReference type="InterPro" id="IPR009042">
    <property type="entry name" value="RNA_pol_sigma70_r1_2"/>
</dbReference>
<dbReference type="PATRIC" id="fig|1313304.3.peg.806"/>
<evidence type="ECO:0000259" key="5">
    <source>
        <dbReference type="Pfam" id="PF00140"/>
    </source>
</evidence>
<dbReference type="EMBL" id="ASJR01000006">
    <property type="protein sequence ID" value="ERP32119.1"/>
    <property type="molecule type" value="Genomic_DNA"/>
</dbReference>
<dbReference type="NCBIfam" id="TIGR02937">
    <property type="entry name" value="sigma70-ECF"/>
    <property type="match status" value="1"/>
</dbReference>
<dbReference type="GO" id="GO:0006352">
    <property type="term" value="P:DNA-templated transcription initiation"/>
    <property type="evidence" value="ECO:0007669"/>
    <property type="project" value="InterPro"/>
</dbReference>
<dbReference type="InterPro" id="IPR014284">
    <property type="entry name" value="RNA_pol_sigma-70_dom"/>
</dbReference>
<dbReference type="eggNOG" id="COG0568">
    <property type="taxonomic scope" value="Bacteria"/>
</dbReference>
<keyword evidence="1" id="KW-0805">Transcription regulation</keyword>
<dbReference type="InterPro" id="IPR013325">
    <property type="entry name" value="RNA_pol_sigma_r2"/>
</dbReference>
<evidence type="ECO:0000256" key="4">
    <source>
        <dbReference type="ARBA" id="ARBA00023163"/>
    </source>
</evidence>
<protein>
    <submittedName>
        <fullName evidence="9">RNA polymerase sigma factor rpoD</fullName>
    </submittedName>
</protein>
<dbReference type="Pfam" id="PF04542">
    <property type="entry name" value="Sigma70_r2"/>
    <property type="match status" value="1"/>
</dbReference>
<dbReference type="PANTHER" id="PTHR30603:SF47">
    <property type="entry name" value="RNA POLYMERASE SIGMA FACTOR SIGD, CHLOROPLASTIC"/>
    <property type="match status" value="1"/>
</dbReference>
<evidence type="ECO:0000256" key="3">
    <source>
        <dbReference type="ARBA" id="ARBA00023125"/>
    </source>
</evidence>
<dbReference type="CDD" id="cd06171">
    <property type="entry name" value="Sigma70_r4"/>
    <property type="match status" value="1"/>
</dbReference>
<dbReference type="GO" id="GO:0003677">
    <property type="term" value="F:DNA binding"/>
    <property type="evidence" value="ECO:0007669"/>
    <property type="project" value="UniProtKB-KW"/>
</dbReference>
<dbReference type="InterPro" id="IPR007624">
    <property type="entry name" value="RNA_pol_sigma70_r3"/>
</dbReference>
<dbReference type="InterPro" id="IPR000943">
    <property type="entry name" value="RNA_pol_sigma70"/>
</dbReference>
<evidence type="ECO:0000313" key="9">
    <source>
        <dbReference type="EMBL" id="ERP32119.1"/>
    </source>
</evidence>
<evidence type="ECO:0000259" key="6">
    <source>
        <dbReference type="Pfam" id="PF04539"/>
    </source>
</evidence>
<keyword evidence="10" id="KW-1185">Reference proteome</keyword>
<name>U7D6H5_9BACT</name>
<dbReference type="Proteomes" id="UP000017148">
    <property type="component" value="Unassembled WGS sequence"/>
</dbReference>
<dbReference type="SUPFAM" id="SSF88946">
    <property type="entry name" value="Sigma2 domain of RNA polymerase sigma factors"/>
    <property type="match status" value="1"/>
</dbReference>
<dbReference type="InterPro" id="IPR007630">
    <property type="entry name" value="RNA_pol_sigma70_r4"/>
</dbReference>
<dbReference type="GO" id="GO:0016987">
    <property type="term" value="F:sigma factor activity"/>
    <property type="evidence" value="ECO:0007669"/>
    <property type="project" value="UniProtKB-KW"/>
</dbReference>
<dbReference type="InterPro" id="IPR013324">
    <property type="entry name" value="RNA_pol_sigma_r3/r4-like"/>
</dbReference>
<dbReference type="RefSeq" id="WP_022636350.1">
    <property type="nucleotide sequence ID" value="NZ_ASJR01000006.1"/>
</dbReference>
<feature type="domain" description="RNA polymerase sigma-70 region 2" evidence="7">
    <location>
        <begin position="53"/>
        <end position="122"/>
    </location>
</feature>
<dbReference type="SUPFAM" id="SSF88659">
    <property type="entry name" value="Sigma3 and sigma4 domains of RNA polymerase sigma factors"/>
    <property type="match status" value="2"/>
</dbReference>
<dbReference type="Pfam" id="PF04539">
    <property type="entry name" value="Sigma70_r3"/>
    <property type="match status" value="1"/>
</dbReference>
<keyword evidence="4" id="KW-0804">Transcription</keyword>
<dbReference type="OrthoDB" id="9809557at2"/>